<evidence type="ECO:0000313" key="3">
    <source>
        <dbReference type="EMBL" id="SOQ42665.1"/>
    </source>
</evidence>
<dbReference type="EMBL" id="ODYU01003647">
    <property type="protein sequence ID" value="SOQ42665.1"/>
    <property type="molecule type" value="Genomic_DNA"/>
</dbReference>
<accession>A0A2H1VPA8</accession>
<reference evidence="3" key="1">
    <citation type="submission" date="2016-07" db="EMBL/GenBank/DDBJ databases">
        <authorList>
            <person name="Bretaudeau A."/>
        </authorList>
    </citation>
    <scope>NUCLEOTIDE SEQUENCE</scope>
    <source>
        <strain evidence="3">Rice</strain>
        <tissue evidence="3">Whole body</tissue>
    </source>
</reference>
<protein>
    <submittedName>
        <fullName evidence="3">SFRICE_001368</fullName>
    </submittedName>
</protein>
<keyword evidence="1" id="KW-0175">Coiled coil</keyword>
<proteinExistence type="predicted"/>
<feature type="compositionally biased region" description="Acidic residues" evidence="2">
    <location>
        <begin position="242"/>
        <end position="260"/>
    </location>
</feature>
<evidence type="ECO:0000256" key="1">
    <source>
        <dbReference type="SAM" id="Coils"/>
    </source>
</evidence>
<gene>
    <name evidence="3" type="ORF">SFRICE_001368</name>
</gene>
<name>A0A2H1VPA8_SPOFR</name>
<feature type="coiled-coil region" evidence="1">
    <location>
        <begin position="59"/>
        <end position="93"/>
    </location>
</feature>
<feature type="region of interest" description="Disordered" evidence="2">
    <location>
        <begin position="241"/>
        <end position="262"/>
    </location>
</feature>
<sequence>MFQMSHTSNITLSDGTEDKLESIREEQISPTASTVSKPIALEDLKKDISKCTCRRYYEMVKDSVTAERLEEILKEKEEELRSHYDQILEREREAIKERFDFILLNEQTRASYMLREAHRERQEKIRALQTQLQCKNLAALMYVMCTERRRSRLEKLRIIRDYKNYIDELHEILTEGQELILYLSKGYKTAARVDHEWREKMKKVVKQFMAFIYNYTGGTPEANQYLIDLPKLLKIEAPIDVNPEEDPCEPEEEPEQPEADEISRELEWWETSDKDCKERPFVMFGDMEDFTPNQRRQVLKNAKRDKNAKAQKTAPGKWKEYAFRTMFLKSRCCNLGQIKDMYANKLPLPTKFECMSYTNGNGNDKDTMKGSKLSISGARGGSVDIRGNMGSILKIITSVPNAAPVNAKTELLGARDSMEITSTTRLRERVSIKPTENHPKTKILNIGRKRGSVFDVPDEEELVEKPVSSLHPHTHDVTYENIDQFETESNLGSIHNDSLQMINNRVPDTDRKINYERVCPMEKCQRMQVDSFMRSLPPYMRANPFTLFEQNFDHYETCSPEQLAMLKERIEHKKTKEVDNTIETEDPMEEWVGHGIAVQTSEGALDLPPCTCHVPSPSPASTDVVFNVQDLIPIKQAMDAIHRECLYDERINFDRFKLIGQESRSLLQEEIDKENEKEFKQARYDDIKKILNQHPSLLDIFQANVK</sequence>
<dbReference type="AlphaFoldDB" id="A0A2H1VPA8"/>
<evidence type="ECO:0000256" key="2">
    <source>
        <dbReference type="SAM" id="MobiDB-lite"/>
    </source>
</evidence>
<organism evidence="3">
    <name type="scientific">Spodoptera frugiperda</name>
    <name type="common">Fall armyworm</name>
    <dbReference type="NCBI Taxonomy" id="7108"/>
    <lineage>
        <taxon>Eukaryota</taxon>
        <taxon>Metazoa</taxon>
        <taxon>Ecdysozoa</taxon>
        <taxon>Arthropoda</taxon>
        <taxon>Hexapoda</taxon>
        <taxon>Insecta</taxon>
        <taxon>Pterygota</taxon>
        <taxon>Neoptera</taxon>
        <taxon>Endopterygota</taxon>
        <taxon>Lepidoptera</taxon>
        <taxon>Glossata</taxon>
        <taxon>Ditrysia</taxon>
        <taxon>Noctuoidea</taxon>
        <taxon>Noctuidae</taxon>
        <taxon>Amphipyrinae</taxon>
        <taxon>Spodoptera</taxon>
    </lineage>
</organism>